<protein>
    <submittedName>
        <fullName evidence="1">Uncharacterized protein</fullName>
    </submittedName>
</protein>
<organism evidence="1 2">
    <name type="scientific">Sphagnum jensenii</name>
    <dbReference type="NCBI Taxonomy" id="128206"/>
    <lineage>
        <taxon>Eukaryota</taxon>
        <taxon>Viridiplantae</taxon>
        <taxon>Streptophyta</taxon>
        <taxon>Embryophyta</taxon>
        <taxon>Bryophyta</taxon>
        <taxon>Sphagnophytina</taxon>
        <taxon>Sphagnopsida</taxon>
        <taxon>Sphagnales</taxon>
        <taxon>Sphagnaceae</taxon>
        <taxon>Sphagnum</taxon>
    </lineage>
</organism>
<dbReference type="Proteomes" id="UP001497444">
    <property type="component" value="Chromosome 9"/>
</dbReference>
<evidence type="ECO:0000313" key="2">
    <source>
        <dbReference type="Proteomes" id="UP001497444"/>
    </source>
</evidence>
<name>A0ABP0XNH8_9BRYO</name>
<dbReference type="PROSITE" id="PS01121">
    <property type="entry name" value="CASPASE_HIS"/>
    <property type="match status" value="1"/>
</dbReference>
<sequence>MIKETMTIAMSTDQITSRQTSFLMARSQILSSPNNKHTFRDCVKTSVLSHGVLADPFFSQKQICVLRYNNDIITFS</sequence>
<accession>A0ABP0XNH8</accession>
<reference evidence="1" key="1">
    <citation type="submission" date="2024-02" db="EMBL/GenBank/DDBJ databases">
        <authorList>
            <consortium name="ELIXIR-Norway"/>
            <consortium name="Elixir Norway"/>
        </authorList>
    </citation>
    <scope>NUCLEOTIDE SEQUENCE</scope>
</reference>
<dbReference type="EMBL" id="OZ020104">
    <property type="protein sequence ID" value="CAK9279087.1"/>
    <property type="molecule type" value="Genomic_DNA"/>
</dbReference>
<dbReference type="InterPro" id="IPR016129">
    <property type="entry name" value="Caspase_his_AS"/>
</dbReference>
<proteinExistence type="predicted"/>
<evidence type="ECO:0000313" key="1">
    <source>
        <dbReference type="EMBL" id="CAK9279087.1"/>
    </source>
</evidence>
<keyword evidence="2" id="KW-1185">Reference proteome</keyword>
<gene>
    <name evidence="1" type="ORF">CSSPJE1EN1_LOCUS24565</name>
</gene>